<dbReference type="AlphaFoldDB" id="A0A344TGG4"/>
<evidence type="ECO:0000313" key="3">
    <source>
        <dbReference type="Proteomes" id="UP000251993"/>
    </source>
</evidence>
<sequence>MILPNNKLSYQGEKLNETIKLRYKLPSNEELEEKIAEKSSKDERIEEVIPAYFPSKELIAAVEYARLLDRPLLLRGEPGCGKTRLAQALAYEMYGRNYRRYYFEWFIKSTTKVNEGLYQFDHLARLRDANLNIKSGDAPTTEDIRKYRKFGALGKAFLYSTPQSPVVLLIDEIDKADLDFPNDLLLELDQKRFFIPETREEITAKKPPIIIITSNDEKDLPSAFLRRCVFHYIDFPGPDDLFKIVSAKAKAQEKQFEIALPNALIESIISQFGELRKKMTASQTTDKLPSTSELLDWLRVIHYYYFTDKTRLKLTNNETLPSELLFPEVLLKTLDDYKTNKAI</sequence>
<dbReference type="Pfam" id="PF07728">
    <property type="entry name" value="AAA_5"/>
    <property type="match status" value="1"/>
</dbReference>
<name>A0A344TGG4_9BACT</name>
<dbReference type="Proteomes" id="UP000251993">
    <property type="component" value="Chromosome"/>
</dbReference>
<protein>
    <submittedName>
        <fullName evidence="2">MoxR family ATPase</fullName>
    </submittedName>
</protein>
<dbReference type="PANTHER" id="PTHR42759:SF1">
    <property type="entry name" value="MAGNESIUM-CHELATASE SUBUNIT CHLD"/>
    <property type="match status" value="1"/>
</dbReference>
<dbReference type="GO" id="GO:0005524">
    <property type="term" value="F:ATP binding"/>
    <property type="evidence" value="ECO:0007669"/>
    <property type="project" value="InterPro"/>
</dbReference>
<accession>A0A344TGG4</accession>
<keyword evidence="3" id="KW-1185">Reference proteome</keyword>
<proteinExistence type="predicted"/>
<dbReference type="OrthoDB" id="9783370at2"/>
<evidence type="ECO:0000313" key="2">
    <source>
        <dbReference type="EMBL" id="AXE17735.1"/>
    </source>
</evidence>
<dbReference type="RefSeq" id="WP_114066520.1">
    <property type="nucleotide sequence ID" value="NZ_CP030850.1"/>
</dbReference>
<dbReference type="Gene3D" id="3.40.50.300">
    <property type="entry name" value="P-loop containing nucleotide triphosphate hydrolases"/>
    <property type="match status" value="1"/>
</dbReference>
<dbReference type="EMBL" id="CP030850">
    <property type="protein sequence ID" value="AXE17735.1"/>
    <property type="molecule type" value="Genomic_DNA"/>
</dbReference>
<dbReference type="CDD" id="cd00009">
    <property type="entry name" value="AAA"/>
    <property type="match status" value="1"/>
</dbReference>
<dbReference type="SUPFAM" id="SSF52540">
    <property type="entry name" value="P-loop containing nucleoside triphosphate hydrolases"/>
    <property type="match status" value="1"/>
</dbReference>
<organism evidence="2 3">
    <name type="scientific">Runella rosea</name>
    <dbReference type="NCBI Taxonomy" id="2259595"/>
    <lineage>
        <taxon>Bacteria</taxon>
        <taxon>Pseudomonadati</taxon>
        <taxon>Bacteroidota</taxon>
        <taxon>Cytophagia</taxon>
        <taxon>Cytophagales</taxon>
        <taxon>Spirosomataceae</taxon>
        <taxon>Runella</taxon>
    </lineage>
</organism>
<dbReference type="InterPro" id="IPR050764">
    <property type="entry name" value="CbbQ/NirQ/NorQ/GpvN"/>
</dbReference>
<dbReference type="InterPro" id="IPR003593">
    <property type="entry name" value="AAA+_ATPase"/>
</dbReference>
<dbReference type="SMART" id="SM00382">
    <property type="entry name" value="AAA"/>
    <property type="match status" value="1"/>
</dbReference>
<feature type="domain" description="AAA+ ATPase" evidence="1">
    <location>
        <begin position="68"/>
        <end position="239"/>
    </location>
</feature>
<reference evidence="2 3" key="1">
    <citation type="submission" date="2018-07" db="EMBL/GenBank/DDBJ databases">
        <title>Genome sequencing of Runella.</title>
        <authorList>
            <person name="Baek M.-G."/>
            <person name="Yi H."/>
        </authorList>
    </citation>
    <scope>NUCLEOTIDE SEQUENCE [LARGE SCALE GENOMIC DNA]</scope>
    <source>
        <strain evidence="2 3">HYN0085</strain>
    </source>
</reference>
<dbReference type="GO" id="GO:0016887">
    <property type="term" value="F:ATP hydrolysis activity"/>
    <property type="evidence" value="ECO:0007669"/>
    <property type="project" value="InterPro"/>
</dbReference>
<dbReference type="PANTHER" id="PTHR42759">
    <property type="entry name" value="MOXR FAMILY PROTEIN"/>
    <property type="match status" value="1"/>
</dbReference>
<dbReference type="InterPro" id="IPR011704">
    <property type="entry name" value="ATPase_dyneun-rel_AAA"/>
</dbReference>
<evidence type="ECO:0000259" key="1">
    <source>
        <dbReference type="SMART" id="SM00382"/>
    </source>
</evidence>
<gene>
    <name evidence="2" type="ORF">DR864_08300</name>
</gene>
<dbReference type="KEGG" id="run:DR864_08300"/>
<dbReference type="InterPro" id="IPR027417">
    <property type="entry name" value="P-loop_NTPase"/>
</dbReference>